<feature type="non-terminal residue" evidence="2">
    <location>
        <position position="195"/>
    </location>
</feature>
<dbReference type="EMBL" id="JACEIK010161471">
    <property type="protein sequence ID" value="MCE5167573.1"/>
    <property type="molecule type" value="Genomic_DNA"/>
</dbReference>
<keyword evidence="3" id="KW-1185">Reference proteome</keyword>
<reference evidence="2 3" key="1">
    <citation type="journal article" date="2021" name="BMC Genomics">
        <title>Datura genome reveals duplications of psychoactive alkaloid biosynthetic genes and high mutation rate following tissue culture.</title>
        <authorList>
            <person name="Rajewski A."/>
            <person name="Carter-House D."/>
            <person name="Stajich J."/>
            <person name="Litt A."/>
        </authorList>
    </citation>
    <scope>NUCLEOTIDE SEQUENCE [LARGE SCALE GENOMIC DNA]</scope>
    <source>
        <strain evidence="2">AR-01</strain>
    </source>
</reference>
<accession>A0ABS8YAS0</accession>
<gene>
    <name evidence="2" type="ORF">HAX54_010999</name>
</gene>
<comment type="caution">
    <text evidence="2">The sequence shown here is derived from an EMBL/GenBank/DDBJ whole genome shotgun (WGS) entry which is preliminary data.</text>
</comment>
<feature type="compositionally biased region" description="Basic and acidic residues" evidence="1">
    <location>
        <begin position="64"/>
        <end position="76"/>
    </location>
</feature>
<proteinExistence type="predicted"/>
<feature type="region of interest" description="Disordered" evidence="1">
    <location>
        <begin position="1"/>
        <end position="90"/>
    </location>
</feature>
<feature type="compositionally biased region" description="Polar residues" evidence="1">
    <location>
        <begin position="48"/>
        <end position="59"/>
    </location>
</feature>
<evidence type="ECO:0000256" key="1">
    <source>
        <dbReference type="SAM" id="MobiDB-lite"/>
    </source>
</evidence>
<protein>
    <submittedName>
        <fullName evidence="2">Uncharacterized protein</fullName>
    </submittedName>
</protein>
<sequence>DCSMKKRDEDLKKRKETEVEISKNNKQTKLDKKDSKSHEASNKEDHPQTNIRTAGNKQVEQIVEENKSRNLEEHWQTQKRRNFKGNSHNHKLQDNCKQVYRPIQTNNPGMTHDSLTGCNVELEIQAQQLPSHDAHTTAAANGMQNGSVPQNSGIDLMLPTPMAPPKANIVIDIDDSVVVGGMDGVKEKPTNMQEG</sequence>
<feature type="non-terminal residue" evidence="2">
    <location>
        <position position="1"/>
    </location>
</feature>
<dbReference type="Proteomes" id="UP000823775">
    <property type="component" value="Unassembled WGS sequence"/>
</dbReference>
<name>A0ABS8YAS0_DATST</name>
<feature type="compositionally biased region" description="Basic and acidic residues" evidence="1">
    <location>
        <begin position="1"/>
        <end position="47"/>
    </location>
</feature>
<feature type="compositionally biased region" description="Basic residues" evidence="1">
    <location>
        <begin position="77"/>
        <end position="90"/>
    </location>
</feature>
<evidence type="ECO:0000313" key="2">
    <source>
        <dbReference type="EMBL" id="MCE5167573.1"/>
    </source>
</evidence>
<organism evidence="2 3">
    <name type="scientific">Datura stramonium</name>
    <name type="common">Jimsonweed</name>
    <name type="synonym">Common thornapple</name>
    <dbReference type="NCBI Taxonomy" id="4076"/>
    <lineage>
        <taxon>Eukaryota</taxon>
        <taxon>Viridiplantae</taxon>
        <taxon>Streptophyta</taxon>
        <taxon>Embryophyta</taxon>
        <taxon>Tracheophyta</taxon>
        <taxon>Spermatophyta</taxon>
        <taxon>Magnoliopsida</taxon>
        <taxon>eudicotyledons</taxon>
        <taxon>Gunneridae</taxon>
        <taxon>Pentapetalae</taxon>
        <taxon>asterids</taxon>
        <taxon>lamiids</taxon>
        <taxon>Solanales</taxon>
        <taxon>Solanaceae</taxon>
        <taxon>Solanoideae</taxon>
        <taxon>Datureae</taxon>
        <taxon>Datura</taxon>
    </lineage>
</organism>
<evidence type="ECO:0000313" key="3">
    <source>
        <dbReference type="Proteomes" id="UP000823775"/>
    </source>
</evidence>